<keyword evidence="1" id="KW-0732">Signal</keyword>
<dbReference type="InterPro" id="IPR002477">
    <property type="entry name" value="Peptidoglycan-bd-like"/>
</dbReference>
<dbReference type="EMBL" id="CP072793">
    <property type="protein sequence ID" value="QTR54534.1"/>
    <property type="molecule type" value="Genomic_DNA"/>
</dbReference>
<accession>A0A975FBJ8</accession>
<keyword evidence="4" id="KW-1185">Reference proteome</keyword>
<dbReference type="Gene3D" id="1.10.101.10">
    <property type="entry name" value="PGBD-like superfamily/PGBD"/>
    <property type="match status" value="1"/>
</dbReference>
<evidence type="ECO:0000259" key="2">
    <source>
        <dbReference type="Pfam" id="PF01471"/>
    </source>
</evidence>
<dbReference type="AlphaFoldDB" id="A0A975FBJ8"/>
<protein>
    <submittedName>
        <fullName evidence="3">Peptidoglycan-binding protein</fullName>
    </submittedName>
</protein>
<evidence type="ECO:0000313" key="4">
    <source>
        <dbReference type="Proteomes" id="UP000672009"/>
    </source>
</evidence>
<feature type="domain" description="Peptidoglycan binding-like" evidence="2">
    <location>
        <begin position="256"/>
        <end position="307"/>
    </location>
</feature>
<evidence type="ECO:0000313" key="3">
    <source>
        <dbReference type="EMBL" id="QTR54534.1"/>
    </source>
</evidence>
<gene>
    <name evidence="3" type="ORF">J9260_05440</name>
</gene>
<sequence length="310" mass="34005">MKTAMILTTLLTSGLTASNTLMANPATTATADSTCYAQVLVPGVFQTAEEKVVTFEGSPLYQTTPVQLGYGERKIKVADAYVEYEIIPAVFDEVTETVEIERERTEVETFPATYRTETKRIKTKEASVQWNPACAPVVSDDASNIPPACLLETPAEYQEVTRELIATPARTVKRVIPGKTQTVTRKVLVEPAKVVRKEIPAVYASIPLGRVEQAAKLVTTPQPEQSQQVPVLRKVQAERFIKMPVLCETEADSVLISRLQQRLQQLGYDTGKASGAIDTATRTALTHFQQDNRLASGAITLETLRKLGLP</sequence>
<organism evidence="3 4">
    <name type="scientific">Thiothrix unzii</name>
    <dbReference type="NCBI Taxonomy" id="111769"/>
    <lineage>
        <taxon>Bacteria</taxon>
        <taxon>Pseudomonadati</taxon>
        <taxon>Pseudomonadota</taxon>
        <taxon>Gammaproteobacteria</taxon>
        <taxon>Thiotrichales</taxon>
        <taxon>Thiotrichaceae</taxon>
        <taxon>Thiothrix</taxon>
    </lineage>
</organism>
<feature type="signal peptide" evidence="1">
    <location>
        <begin position="1"/>
        <end position="23"/>
    </location>
</feature>
<feature type="chain" id="PRO_5037123636" evidence="1">
    <location>
        <begin position="24"/>
        <end position="310"/>
    </location>
</feature>
<proteinExistence type="predicted"/>
<dbReference type="Proteomes" id="UP000672009">
    <property type="component" value="Chromosome"/>
</dbReference>
<reference evidence="3" key="1">
    <citation type="submission" date="2021-04" db="EMBL/GenBank/DDBJ databases">
        <title>Genomics, taxonomy and metabolism of representatives of sulfur bacteria of the genus Thiothrix: Thiothrix fructosivorans QT, Thiothrix unzii A1T and three new species, Thiothrix subterranea sp. nov., Thiothrix litoralis sp. nov. and 'Candidatus Thiothrix anitrata' sp. nov.</title>
        <authorList>
            <person name="Ravin N.V."/>
            <person name="Smolyakov D."/>
            <person name="Rudenko T.S."/>
            <person name="Mardanov A.V."/>
            <person name="Beletsky A.V."/>
            <person name="Markov N.D."/>
            <person name="Fomenkov A.I."/>
            <person name="Roberts R.J."/>
            <person name="Karnachuk O.V."/>
            <person name="Novikov A."/>
            <person name="Grabovich M.Y."/>
        </authorList>
    </citation>
    <scope>NUCLEOTIDE SEQUENCE</scope>
    <source>
        <strain evidence="3">A1</strain>
    </source>
</reference>
<name>A0A975FBJ8_9GAMM</name>
<dbReference type="SUPFAM" id="SSF47090">
    <property type="entry name" value="PGBD-like"/>
    <property type="match status" value="1"/>
</dbReference>
<dbReference type="KEGG" id="tun:J9260_05440"/>
<dbReference type="Pfam" id="PF01471">
    <property type="entry name" value="PG_binding_1"/>
    <property type="match status" value="1"/>
</dbReference>
<evidence type="ECO:0000256" key="1">
    <source>
        <dbReference type="SAM" id="SignalP"/>
    </source>
</evidence>
<dbReference type="InterPro" id="IPR036366">
    <property type="entry name" value="PGBDSf"/>
</dbReference>
<dbReference type="RefSeq" id="WP_210220020.1">
    <property type="nucleotide sequence ID" value="NZ_CP072793.1"/>
</dbReference>
<dbReference type="InterPro" id="IPR036365">
    <property type="entry name" value="PGBD-like_sf"/>
</dbReference>